<keyword evidence="4" id="KW-1185">Reference proteome</keyword>
<feature type="transmembrane region" description="Helical" evidence="1">
    <location>
        <begin position="153"/>
        <end position="172"/>
    </location>
</feature>
<dbReference type="Pfam" id="PF01569">
    <property type="entry name" value="PAP2"/>
    <property type="match status" value="1"/>
</dbReference>
<dbReference type="AlphaFoldDB" id="A0A3S3UCS4"/>
<accession>A0A3S3UCS4</accession>
<evidence type="ECO:0000313" key="4">
    <source>
        <dbReference type="Proteomes" id="UP000287853"/>
    </source>
</evidence>
<feature type="transmembrane region" description="Helical" evidence="1">
    <location>
        <begin position="100"/>
        <end position="118"/>
    </location>
</feature>
<sequence length="243" mass="26621">MHKKNFIEPAVVSLALLLISGILWITDADRFMTSLVPRDHIIAAALPECNRAWPVGNLFPWNMLYKFAPVPAVLLGVSALLILLIGFFKTQLSSWRKKALFILLLLALGPGLVINVVLKGHLGRPRPRQIVEFGGTYEFTQCWQPGTGGSNSSFPSGHAAIAFFLMAPWFIFRDKKPRYAEAFLISGLLFGTLVGIARILQGGHFVSDILWAGGLLYLLGNLLGLALGVYKGGPTDHCNHSNK</sequence>
<dbReference type="PANTHER" id="PTHR14969">
    <property type="entry name" value="SPHINGOSINE-1-PHOSPHATE PHOSPHOHYDROLASE"/>
    <property type="match status" value="1"/>
</dbReference>
<dbReference type="Gene3D" id="1.20.144.10">
    <property type="entry name" value="Phosphatidic acid phosphatase type 2/haloperoxidase"/>
    <property type="match status" value="2"/>
</dbReference>
<keyword evidence="1" id="KW-1133">Transmembrane helix</keyword>
<organism evidence="3 4">
    <name type="scientific">Candidatus Electrothrix aarhusensis</name>
    <dbReference type="NCBI Taxonomy" id="1859131"/>
    <lineage>
        <taxon>Bacteria</taxon>
        <taxon>Pseudomonadati</taxon>
        <taxon>Thermodesulfobacteriota</taxon>
        <taxon>Desulfobulbia</taxon>
        <taxon>Desulfobulbales</taxon>
        <taxon>Desulfobulbaceae</taxon>
        <taxon>Candidatus Electrothrix</taxon>
    </lineage>
</organism>
<dbReference type="InterPro" id="IPR036938">
    <property type="entry name" value="PAP2/HPO_sf"/>
</dbReference>
<proteinExistence type="predicted"/>
<keyword evidence="1" id="KW-0472">Membrane</keyword>
<evidence type="ECO:0000313" key="3">
    <source>
        <dbReference type="EMBL" id="RWX47196.1"/>
    </source>
</evidence>
<feature type="domain" description="Phosphatidic acid phosphatase type 2/haloperoxidase" evidence="2">
    <location>
        <begin position="99"/>
        <end position="225"/>
    </location>
</feature>
<name>A0A3S3UCS4_9BACT</name>
<feature type="transmembrane region" description="Helical" evidence="1">
    <location>
        <begin position="209"/>
        <end position="230"/>
    </location>
</feature>
<dbReference type="SUPFAM" id="SSF48317">
    <property type="entry name" value="Acid phosphatase/Vanadium-dependent haloperoxidase"/>
    <property type="match status" value="1"/>
</dbReference>
<dbReference type="CDD" id="cd03396">
    <property type="entry name" value="PAP2_like_6"/>
    <property type="match status" value="1"/>
</dbReference>
<dbReference type="Proteomes" id="UP000287853">
    <property type="component" value="Unassembled WGS sequence"/>
</dbReference>
<protein>
    <submittedName>
        <fullName evidence="3">PAP2 superfamily protein</fullName>
    </submittedName>
</protein>
<dbReference type="SMART" id="SM00014">
    <property type="entry name" value="acidPPc"/>
    <property type="match status" value="1"/>
</dbReference>
<dbReference type="PANTHER" id="PTHR14969:SF13">
    <property type="entry name" value="AT30094P"/>
    <property type="match status" value="1"/>
</dbReference>
<dbReference type="EMBL" id="MTKO01000040">
    <property type="protein sequence ID" value="RWX47196.1"/>
    <property type="molecule type" value="Genomic_DNA"/>
</dbReference>
<keyword evidence="1" id="KW-0812">Transmembrane</keyword>
<gene>
    <name evidence="3" type="ORF">H206_02509</name>
</gene>
<comment type="caution">
    <text evidence="3">The sequence shown here is derived from an EMBL/GenBank/DDBJ whole genome shotgun (WGS) entry which is preliminary data.</text>
</comment>
<reference evidence="3 4" key="1">
    <citation type="submission" date="2017-01" db="EMBL/GenBank/DDBJ databases">
        <title>The cable genome- insights into the physiology and evolution of filamentous bacteria capable of sulfide oxidation via long distance electron transfer.</title>
        <authorList>
            <person name="Schreiber L."/>
            <person name="Bjerg J.T."/>
            <person name="Boggild A."/>
            <person name="Van De Vossenberg J."/>
            <person name="Meysman F."/>
            <person name="Nielsen L.P."/>
            <person name="Schramm A."/>
            <person name="Kjeldsen K.U."/>
        </authorList>
    </citation>
    <scope>NUCLEOTIDE SEQUENCE [LARGE SCALE GENOMIC DNA]</scope>
    <source>
        <strain evidence="3">MCF</strain>
    </source>
</reference>
<evidence type="ECO:0000259" key="2">
    <source>
        <dbReference type="SMART" id="SM00014"/>
    </source>
</evidence>
<evidence type="ECO:0000256" key="1">
    <source>
        <dbReference type="SAM" id="Phobius"/>
    </source>
</evidence>
<feature type="transmembrane region" description="Helical" evidence="1">
    <location>
        <begin position="67"/>
        <end position="88"/>
    </location>
</feature>
<feature type="transmembrane region" description="Helical" evidence="1">
    <location>
        <begin position="179"/>
        <end position="197"/>
    </location>
</feature>
<dbReference type="InterPro" id="IPR000326">
    <property type="entry name" value="PAP2/HPO"/>
</dbReference>